<evidence type="ECO:0000313" key="6">
    <source>
        <dbReference type="Proteomes" id="UP000837932"/>
    </source>
</evidence>
<dbReference type="InterPro" id="IPR018060">
    <property type="entry name" value="HTH_AraC"/>
</dbReference>
<dbReference type="PRINTS" id="PR00032">
    <property type="entry name" value="HTHARAC"/>
</dbReference>
<dbReference type="PANTHER" id="PTHR43280:SF32">
    <property type="entry name" value="TRANSCRIPTIONAL REGULATORY PROTEIN"/>
    <property type="match status" value="1"/>
</dbReference>
<evidence type="ECO:0000259" key="4">
    <source>
        <dbReference type="PROSITE" id="PS01124"/>
    </source>
</evidence>
<dbReference type="PROSITE" id="PS01124">
    <property type="entry name" value="HTH_ARAC_FAMILY_2"/>
    <property type="match status" value="1"/>
</dbReference>
<keyword evidence="3" id="KW-0804">Transcription</keyword>
<name>A0ABM9AVM5_9BACT</name>
<proteinExistence type="predicted"/>
<dbReference type="Pfam" id="PF12833">
    <property type="entry name" value="HTH_18"/>
    <property type="match status" value="1"/>
</dbReference>
<comment type="caution">
    <text evidence="5">The sequence shown here is derived from an EMBL/GenBank/DDBJ whole genome shotgun (WGS) entry which is preliminary data.</text>
</comment>
<dbReference type="EMBL" id="CAKLPY010000006">
    <property type="protein sequence ID" value="CAH0997807.1"/>
    <property type="molecule type" value="Genomic_DNA"/>
</dbReference>
<dbReference type="Proteomes" id="UP000837932">
    <property type="component" value="Unassembled WGS sequence"/>
</dbReference>
<sequence length="340" mass="39812">MVIKIFAKVRRVFAITFIHFTVLLTNFTDEHTINVFIHSFGKKNTMIIYDTIKKYSEIFNNKTSHPLINLVDLNKSNPLERTKFMLSFYAIIIKETHCGDIRYGNKYYDYSDGSMVFFSPNQIISNEPEGELHQPYGKALIFHPDIIKGTSLGKQIHEYSFFGYQSKEALHLSDREREIVNHCFENITIEINQNIDRHSKKLIVANLELLLKYCSRFYDRQFITRENTNHGIIEQFDSLLKEYFFSEKLKAEGLPSVAYFADELHLSANYFGDLIKKETGKSALEHIQTHLIDLAKERIFDTSKSLSEISYELGFKYPQHFTRYFKQKTGVSPIEYRGLN</sequence>
<evidence type="ECO:0000256" key="2">
    <source>
        <dbReference type="ARBA" id="ARBA00023125"/>
    </source>
</evidence>
<dbReference type="PANTHER" id="PTHR43280">
    <property type="entry name" value="ARAC-FAMILY TRANSCRIPTIONAL REGULATOR"/>
    <property type="match status" value="1"/>
</dbReference>
<feature type="domain" description="HTH araC/xylS-type" evidence="4">
    <location>
        <begin position="234"/>
        <end position="339"/>
    </location>
</feature>
<organism evidence="5 6">
    <name type="scientific">Emticicia aquatica</name>
    <dbReference type="NCBI Taxonomy" id="1681835"/>
    <lineage>
        <taxon>Bacteria</taxon>
        <taxon>Pseudomonadati</taxon>
        <taxon>Bacteroidota</taxon>
        <taxon>Cytophagia</taxon>
        <taxon>Cytophagales</taxon>
        <taxon>Leadbetterellaceae</taxon>
        <taxon>Emticicia</taxon>
    </lineage>
</organism>
<dbReference type="InterPro" id="IPR009057">
    <property type="entry name" value="Homeodomain-like_sf"/>
</dbReference>
<evidence type="ECO:0000256" key="3">
    <source>
        <dbReference type="ARBA" id="ARBA00023163"/>
    </source>
</evidence>
<keyword evidence="2" id="KW-0238">DNA-binding</keyword>
<keyword evidence="6" id="KW-1185">Reference proteome</keyword>
<dbReference type="SMART" id="SM00342">
    <property type="entry name" value="HTH_ARAC"/>
    <property type="match status" value="1"/>
</dbReference>
<protein>
    <recommendedName>
        <fullName evidence="4">HTH araC/xylS-type domain-containing protein</fullName>
    </recommendedName>
</protein>
<dbReference type="Gene3D" id="1.10.10.60">
    <property type="entry name" value="Homeodomain-like"/>
    <property type="match status" value="2"/>
</dbReference>
<keyword evidence="1" id="KW-0805">Transcription regulation</keyword>
<accession>A0ABM9AVM5</accession>
<dbReference type="SUPFAM" id="SSF46689">
    <property type="entry name" value="Homeodomain-like"/>
    <property type="match status" value="1"/>
</dbReference>
<gene>
    <name evidence="5" type="ORF">EMA8858_03941</name>
</gene>
<evidence type="ECO:0000313" key="5">
    <source>
        <dbReference type="EMBL" id="CAH0997807.1"/>
    </source>
</evidence>
<reference evidence="5" key="1">
    <citation type="submission" date="2021-12" db="EMBL/GenBank/DDBJ databases">
        <authorList>
            <person name="Rodrigo-Torres L."/>
            <person name="Arahal R. D."/>
            <person name="Lucena T."/>
        </authorList>
    </citation>
    <scope>NUCLEOTIDE SEQUENCE</scope>
    <source>
        <strain evidence="5">CECT 8858</strain>
    </source>
</reference>
<dbReference type="InterPro" id="IPR020449">
    <property type="entry name" value="Tscrpt_reg_AraC-type_HTH"/>
</dbReference>
<evidence type="ECO:0000256" key="1">
    <source>
        <dbReference type="ARBA" id="ARBA00023015"/>
    </source>
</evidence>